<evidence type="ECO:0000313" key="2">
    <source>
        <dbReference type="EMBL" id="GAG51897.1"/>
    </source>
</evidence>
<protein>
    <recommendedName>
        <fullName evidence="1">Xylose isomerase-like TIM barrel domain-containing protein</fullName>
    </recommendedName>
</protein>
<dbReference type="InterPro" id="IPR050312">
    <property type="entry name" value="IolE/XylAMocC-like"/>
</dbReference>
<dbReference type="SUPFAM" id="SSF51658">
    <property type="entry name" value="Xylose isomerase-like"/>
    <property type="match status" value="1"/>
</dbReference>
<dbReference type="InterPro" id="IPR036237">
    <property type="entry name" value="Xyl_isomerase-like_sf"/>
</dbReference>
<feature type="domain" description="Xylose isomerase-like TIM barrel" evidence="1">
    <location>
        <begin position="58"/>
        <end position="209"/>
    </location>
</feature>
<dbReference type="PANTHER" id="PTHR12110">
    <property type="entry name" value="HYDROXYPYRUVATE ISOMERASE"/>
    <property type="match status" value="1"/>
</dbReference>
<feature type="non-terminal residue" evidence="2">
    <location>
        <position position="1"/>
    </location>
</feature>
<dbReference type="AlphaFoldDB" id="X0YZL6"/>
<sequence length="232" mass="25060">ISRRSFLKQSAVLSAATLTAGPMSRCLAATSPQPGSRMKLGLVTYLWGQDWDLPTLIANCEKTGILGVETRTEHAHGVEPILSASQRAEVKKRFADSPVMLLGPGTNQKFDDPDPQALQESIEGAKAFIKLSHDCGGTGVKVKPNSFHKDVPQEQTIEQIGRSLNVVGAFAADYGQEIRLEVHGQCAPLPIIEQIMAVADHPNVGVCWNCNKQDLDGDGLTANFNLVKDRFG</sequence>
<evidence type="ECO:0000259" key="1">
    <source>
        <dbReference type="Pfam" id="PF01261"/>
    </source>
</evidence>
<dbReference type="EMBL" id="BARS01052165">
    <property type="protein sequence ID" value="GAG51897.1"/>
    <property type="molecule type" value="Genomic_DNA"/>
</dbReference>
<organism evidence="2">
    <name type="scientific">marine sediment metagenome</name>
    <dbReference type="NCBI Taxonomy" id="412755"/>
    <lineage>
        <taxon>unclassified sequences</taxon>
        <taxon>metagenomes</taxon>
        <taxon>ecological metagenomes</taxon>
    </lineage>
</organism>
<gene>
    <name evidence="2" type="ORF">S01H1_77600</name>
</gene>
<name>X0YZL6_9ZZZZ</name>
<dbReference type="PANTHER" id="PTHR12110:SF21">
    <property type="entry name" value="XYLOSE ISOMERASE-LIKE TIM BARREL DOMAIN-CONTAINING PROTEIN"/>
    <property type="match status" value="1"/>
</dbReference>
<dbReference type="Pfam" id="PF01261">
    <property type="entry name" value="AP_endonuc_2"/>
    <property type="match status" value="1"/>
</dbReference>
<proteinExistence type="predicted"/>
<feature type="non-terminal residue" evidence="2">
    <location>
        <position position="232"/>
    </location>
</feature>
<dbReference type="Gene3D" id="3.20.20.150">
    <property type="entry name" value="Divalent-metal-dependent TIM barrel enzymes"/>
    <property type="match status" value="1"/>
</dbReference>
<reference evidence="2" key="1">
    <citation type="journal article" date="2014" name="Front. Microbiol.">
        <title>High frequency of phylogenetically diverse reductive dehalogenase-homologous genes in deep subseafloor sedimentary metagenomes.</title>
        <authorList>
            <person name="Kawai M."/>
            <person name="Futagami T."/>
            <person name="Toyoda A."/>
            <person name="Takaki Y."/>
            <person name="Nishi S."/>
            <person name="Hori S."/>
            <person name="Arai W."/>
            <person name="Tsubouchi T."/>
            <person name="Morono Y."/>
            <person name="Uchiyama I."/>
            <person name="Ito T."/>
            <person name="Fujiyama A."/>
            <person name="Inagaki F."/>
            <person name="Takami H."/>
        </authorList>
    </citation>
    <scope>NUCLEOTIDE SEQUENCE</scope>
    <source>
        <strain evidence="2">Expedition CK06-06</strain>
    </source>
</reference>
<dbReference type="NCBIfam" id="TIGR01409">
    <property type="entry name" value="TAT_signal_seq"/>
    <property type="match status" value="1"/>
</dbReference>
<comment type="caution">
    <text evidence="2">The sequence shown here is derived from an EMBL/GenBank/DDBJ whole genome shotgun (WGS) entry which is preliminary data.</text>
</comment>
<dbReference type="InterPro" id="IPR019546">
    <property type="entry name" value="TAT_signal_bac_arc"/>
</dbReference>
<dbReference type="InterPro" id="IPR013022">
    <property type="entry name" value="Xyl_isomerase-like_TIM-brl"/>
</dbReference>
<accession>X0YZL6</accession>